<name>A0A6A6U184_9PEZI</name>
<keyword evidence="3" id="KW-1185">Reference proteome</keyword>
<accession>A0A6A6U184</accession>
<sequence>MTSTIFPAADDEHFATQDRNLLEDDVTVSDTASILYSSDEGEESNVKNVFESDDELDERTNKKVLALQQLYAEGKPMYPRDQLRSAARQIAEGADIIRIKSWNGITYKTPVDCTKYGVPCLGYVAFHHLERYAKRVRNQKYDLQPIHIDYVDRKLFWYSEDKVTTETLKLEFAKQAEIWRRGDMATAIKDELAKMDYVPTKVVGIALGSLVRAYNCLDREDFFSNKLQELIQYAALWAIGGILEELGAKKVEFFAQDPALTKNKDKSVLNHFNITALDDPWGLLEIDESTVVLCVAPSFCCPQIIADDANFWPAAFISLDMILDAEDEKHEITGLELGYAPCYVEGQRFRDMIQKSFNLRKKLPEADGFRFPRCKRRLKGGEEVEVTMYMDMITRKGPLEGTVSSEGA</sequence>
<dbReference type="EMBL" id="MU004240">
    <property type="protein sequence ID" value="KAF2665670.1"/>
    <property type="molecule type" value="Genomic_DNA"/>
</dbReference>
<evidence type="ECO:0000313" key="3">
    <source>
        <dbReference type="Proteomes" id="UP000799302"/>
    </source>
</evidence>
<proteinExistence type="predicted"/>
<gene>
    <name evidence="2" type="ORF">BT63DRAFT_463889</name>
</gene>
<dbReference type="Pfam" id="PF07985">
    <property type="entry name" value="SRR1"/>
    <property type="match status" value="1"/>
</dbReference>
<organism evidence="2 3">
    <name type="scientific">Microthyrium microscopicum</name>
    <dbReference type="NCBI Taxonomy" id="703497"/>
    <lineage>
        <taxon>Eukaryota</taxon>
        <taxon>Fungi</taxon>
        <taxon>Dikarya</taxon>
        <taxon>Ascomycota</taxon>
        <taxon>Pezizomycotina</taxon>
        <taxon>Dothideomycetes</taxon>
        <taxon>Dothideomycetes incertae sedis</taxon>
        <taxon>Microthyriales</taxon>
        <taxon>Microthyriaceae</taxon>
        <taxon>Microthyrium</taxon>
    </lineage>
</organism>
<dbReference type="AlphaFoldDB" id="A0A6A6U184"/>
<evidence type="ECO:0000313" key="2">
    <source>
        <dbReference type="EMBL" id="KAF2665670.1"/>
    </source>
</evidence>
<reference evidence="2" key="1">
    <citation type="journal article" date="2020" name="Stud. Mycol.">
        <title>101 Dothideomycetes genomes: a test case for predicting lifestyles and emergence of pathogens.</title>
        <authorList>
            <person name="Haridas S."/>
            <person name="Albert R."/>
            <person name="Binder M."/>
            <person name="Bloem J."/>
            <person name="Labutti K."/>
            <person name="Salamov A."/>
            <person name="Andreopoulos B."/>
            <person name="Baker S."/>
            <person name="Barry K."/>
            <person name="Bills G."/>
            <person name="Bluhm B."/>
            <person name="Cannon C."/>
            <person name="Castanera R."/>
            <person name="Culley D."/>
            <person name="Daum C."/>
            <person name="Ezra D."/>
            <person name="Gonzalez J."/>
            <person name="Henrissat B."/>
            <person name="Kuo A."/>
            <person name="Liang C."/>
            <person name="Lipzen A."/>
            <person name="Lutzoni F."/>
            <person name="Magnuson J."/>
            <person name="Mondo S."/>
            <person name="Nolan M."/>
            <person name="Ohm R."/>
            <person name="Pangilinan J."/>
            <person name="Park H.-J."/>
            <person name="Ramirez L."/>
            <person name="Alfaro M."/>
            <person name="Sun H."/>
            <person name="Tritt A."/>
            <person name="Yoshinaga Y."/>
            <person name="Zwiers L.-H."/>
            <person name="Turgeon B."/>
            <person name="Goodwin S."/>
            <person name="Spatafora J."/>
            <person name="Crous P."/>
            <person name="Grigoriev I."/>
        </authorList>
    </citation>
    <scope>NUCLEOTIDE SEQUENCE</scope>
    <source>
        <strain evidence="2">CBS 115976</strain>
    </source>
</reference>
<feature type="domain" description="SRR1-like" evidence="1">
    <location>
        <begin position="199"/>
        <end position="295"/>
    </location>
</feature>
<dbReference type="PANTHER" id="PTHR42080">
    <property type="entry name" value="SRR1 DOMAIN-CONTAINING PROTEIN"/>
    <property type="match status" value="1"/>
</dbReference>
<dbReference type="InterPro" id="IPR012942">
    <property type="entry name" value="SRR1-like"/>
</dbReference>
<dbReference type="Proteomes" id="UP000799302">
    <property type="component" value="Unassembled WGS sequence"/>
</dbReference>
<evidence type="ECO:0000259" key="1">
    <source>
        <dbReference type="Pfam" id="PF07985"/>
    </source>
</evidence>
<dbReference type="PANTHER" id="PTHR42080:SF3">
    <property type="entry name" value="SRR1-LIKE DOMAIN-CONTAINING PROTEIN"/>
    <property type="match status" value="1"/>
</dbReference>
<protein>
    <recommendedName>
        <fullName evidence="1">SRR1-like domain-containing protein</fullName>
    </recommendedName>
</protein>
<dbReference type="OrthoDB" id="5230585at2759"/>